<evidence type="ECO:0000313" key="2">
    <source>
        <dbReference type="Proteomes" id="UP001207626"/>
    </source>
</evidence>
<evidence type="ECO:0000313" key="1">
    <source>
        <dbReference type="EMBL" id="MCY9523128.1"/>
    </source>
</evidence>
<protein>
    <submittedName>
        <fullName evidence="1">Uncharacterized protein</fullName>
    </submittedName>
</protein>
<gene>
    <name evidence="1" type="ORF">M5X09_26360</name>
</gene>
<dbReference type="RefSeq" id="WP_268601755.1">
    <property type="nucleotide sequence ID" value="NZ_JAMDLV010000083.1"/>
</dbReference>
<accession>A0ABT4E3N6</accession>
<reference evidence="1 2" key="1">
    <citation type="submission" date="2022-05" db="EMBL/GenBank/DDBJ databases">
        <title>Genome Sequencing of Bee-Associated Microbes.</title>
        <authorList>
            <person name="Dunlap C."/>
        </authorList>
    </citation>
    <scope>NUCLEOTIDE SEQUENCE [LARGE SCALE GENOMIC DNA]</scope>
    <source>
        <strain evidence="1 2">NRRL NRS-1438</strain>
    </source>
</reference>
<name>A0ABT4E3N6_9BACL</name>
<comment type="caution">
    <text evidence="1">The sequence shown here is derived from an EMBL/GenBank/DDBJ whole genome shotgun (WGS) entry which is preliminary data.</text>
</comment>
<proteinExistence type="predicted"/>
<dbReference type="EMBL" id="JAMDLW010000059">
    <property type="protein sequence ID" value="MCY9523128.1"/>
    <property type="molecule type" value="Genomic_DNA"/>
</dbReference>
<keyword evidence="2" id="KW-1185">Reference proteome</keyword>
<dbReference type="Proteomes" id="UP001207626">
    <property type="component" value="Unassembled WGS sequence"/>
</dbReference>
<sequence>MIINREQVTSFLSHLHTKEFLFADEFRIQAYIEPASEVASYLISLDRRYVNTIMEGFLLLLERLEYIEEEWEWDKTLVEQNRISVLYKAVYYVVKNGLFAEISRQSAVEKINQMNTDIECEREITDDSSNVVIFDDWNLFQLLGSNQDNVYLYIWYTTA</sequence>
<organism evidence="1 2">
    <name type="scientific">Paenibacillus apiarius</name>
    <dbReference type="NCBI Taxonomy" id="46240"/>
    <lineage>
        <taxon>Bacteria</taxon>
        <taxon>Bacillati</taxon>
        <taxon>Bacillota</taxon>
        <taxon>Bacilli</taxon>
        <taxon>Bacillales</taxon>
        <taxon>Paenibacillaceae</taxon>
        <taxon>Paenibacillus</taxon>
    </lineage>
</organism>